<dbReference type="EMBL" id="UINC01059961">
    <property type="protein sequence ID" value="SVB83953.1"/>
    <property type="molecule type" value="Genomic_DNA"/>
</dbReference>
<dbReference type="AlphaFoldDB" id="A0A382HB13"/>
<proteinExistence type="predicted"/>
<sequence>MKSYRVGIIGLGRMGSTIDDEGHTPLPYSVAASC</sequence>
<gene>
    <name evidence="1" type="ORF">METZ01_LOCUS236807</name>
</gene>
<name>A0A382HB13_9ZZZZ</name>
<reference evidence="1" key="1">
    <citation type="submission" date="2018-05" db="EMBL/GenBank/DDBJ databases">
        <authorList>
            <person name="Lanie J.A."/>
            <person name="Ng W.-L."/>
            <person name="Kazmierczak K.M."/>
            <person name="Andrzejewski T.M."/>
            <person name="Davidsen T.M."/>
            <person name="Wayne K.J."/>
            <person name="Tettelin H."/>
            <person name="Glass J.I."/>
            <person name="Rusch D."/>
            <person name="Podicherti R."/>
            <person name="Tsui H.-C.T."/>
            <person name="Winkler M.E."/>
        </authorList>
    </citation>
    <scope>NUCLEOTIDE SEQUENCE</scope>
</reference>
<evidence type="ECO:0000313" key="1">
    <source>
        <dbReference type="EMBL" id="SVB83953.1"/>
    </source>
</evidence>
<accession>A0A382HB13</accession>
<protein>
    <submittedName>
        <fullName evidence="1">Uncharacterized protein</fullName>
    </submittedName>
</protein>
<dbReference type="PROSITE" id="PS51257">
    <property type="entry name" value="PROKAR_LIPOPROTEIN"/>
    <property type="match status" value="1"/>
</dbReference>
<feature type="non-terminal residue" evidence="1">
    <location>
        <position position="34"/>
    </location>
</feature>
<organism evidence="1">
    <name type="scientific">marine metagenome</name>
    <dbReference type="NCBI Taxonomy" id="408172"/>
    <lineage>
        <taxon>unclassified sequences</taxon>
        <taxon>metagenomes</taxon>
        <taxon>ecological metagenomes</taxon>
    </lineage>
</organism>